<comment type="caution">
    <text evidence="1">The sequence shown here is derived from an EMBL/GenBank/DDBJ whole genome shotgun (WGS) entry which is preliminary data.</text>
</comment>
<gene>
    <name evidence="1" type="ORF">AaE_001487</name>
</gene>
<dbReference type="Proteomes" id="UP000469452">
    <property type="component" value="Unassembled WGS sequence"/>
</dbReference>
<sequence>MTAAAMSRRQTLGRVLEPLLLSASVTVPSHYPSKAEYVHQLIDTYYLPVFLWAEKQLRSPCLVLGLSCVQGGGKTTMSSYLETLFRATGRTCATLSLDDVYLPHADQLKVAASNPHNPLLEHRGNPGTHDLNLLMSLIDDANAGRDVLVPRYDKSAYNGRGDRFPKDKWVRYPGPVDVLLIEGWCLGFEASPTDPPGHLRPVNQALREFDRVHAALTALIVVHVDDVRWVYTYVGWREQAEAQMRDQGVPAMTSTQVSDFVDRFMPAYDQYLPALYATDGDSLVHRVPRLTIDIDVDRKCRGIVARESTKV</sequence>
<dbReference type="InterPro" id="IPR027417">
    <property type="entry name" value="P-loop_NTPase"/>
</dbReference>
<dbReference type="PANTHER" id="PTHR10285">
    <property type="entry name" value="URIDINE KINASE"/>
    <property type="match status" value="1"/>
</dbReference>
<evidence type="ECO:0000313" key="1">
    <source>
        <dbReference type="EMBL" id="KAF0774812.1"/>
    </source>
</evidence>
<dbReference type="EMBL" id="VJMI01003116">
    <property type="protein sequence ID" value="KAF0774812.1"/>
    <property type="molecule type" value="Genomic_DNA"/>
</dbReference>
<evidence type="ECO:0008006" key="3">
    <source>
        <dbReference type="Google" id="ProtNLM"/>
    </source>
</evidence>
<dbReference type="Gene3D" id="3.40.50.300">
    <property type="entry name" value="P-loop containing nucleotide triphosphate hydrolases"/>
    <property type="match status" value="1"/>
</dbReference>
<dbReference type="VEuPathDB" id="FungiDB:H257_03767"/>
<accession>A0A6A5AHZ2</accession>
<dbReference type="AlphaFoldDB" id="A0A6A5AHZ2"/>
<name>A0A6A5AHZ2_APHAT</name>
<proteinExistence type="predicted"/>
<organism evidence="1 2">
    <name type="scientific">Aphanomyces astaci</name>
    <name type="common">Crayfish plague agent</name>
    <dbReference type="NCBI Taxonomy" id="112090"/>
    <lineage>
        <taxon>Eukaryota</taxon>
        <taxon>Sar</taxon>
        <taxon>Stramenopiles</taxon>
        <taxon>Oomycota</taxon>
        <taxon>Saprolegniomycetes</taxon>
        <taxon>Saprolegniales</taxon>
        <taxon>Verrucalvaceae</taxon>
        <taxon>Aphanomyces</taxon>
    </lineage>
</organism>
<evidence type="ECO:0000313" key="2">
    <source>
        <dbReference type="Proteomes" id="UP000469452"/>
    </source>
</evidence>
<dbReference type="SUPFAM" id="SSF52540">
    <property type="entry name" value="P-loop containing nucleoside triphosphate hydrolases"/>
    <property type="match status" value="1"/>
</dbReference>
<reference evidence="1 2" key="1">
    <citation type="submission" date="2019-06" db="EMBL/GenBank/DDBJ databases">
        <title>Genomics analysis of Aphanomyces spp. identifies a new class of oomycete effector associated with host adaptation.</title>
        <authorList>
            <person name="Gaulin E."/>
        </authorList>
    </citation>
    <scope>NUCLEOTIDE SEQUENCE [LARGE SCALE GENOMIC DNA]</scope>
    <source>
        <strain evidence="1 2">E</strain>
    </source>
</reference>
<protein>
    <recommendedName>
        <fullName evidence="3">Phosphoribulokinase/uridine kinase domain-containing protein</fullName>
    </recommendedName>
</protein>